<dbReference type="Gene3D" id="3.30.160.660">
    <property type="match status" value="1"/>
</dbReference>
<accession>A0ABY6ZCJ3</accession>
<protein>
    <submittedName>
        <fullName evidence="2">TOMM leader peptide-binding protein</fullName>
    </submittedName>
</protein>
<proteinExistence type="predicted"/>
<dbReference type="NCBIfam" id="TIGR03882">
    <property type="entry name" value="cyclo_dehyd_2"/>
    <property type="match status" value="1"/>
</dbReference>
<dbReference type="NCBIfam" id="TIGR03604">
    <property type="entry name" value="TOMM_cyclo_SagD"/>
    <property type="match status" value="1"/>
</dbReference>
<dbReference type="RefSeq" id="WP_268003812.1">
    <property type="nucleotide sequence ID" value="NZ_BSUT01000001.1"/>
</dbReference>
<dbReference type="EMBL" id="CP104067">
    <property type="protein sequence ID" value="WAH39914.1"/>
    <property type="molecule type" value="Genomic_DNA"/>
</dbReference>
<dbReference type="Pfam" id="PF02624">
    <property type="entry name" value="YcaO"/>
    <property type="match status" value="1"/>
</dbReference>
<reference evidence="2" key="1">
    <citation type="submission" date="2022-08" db="EMBL/GenBank/DDBJ databases">
        <title>Alicyclobacillus fastidiosus DSM 17978, complete genome.</title>
        <authorList>
            <person name="Wang Q."/>
            <person name="Cai R."/>
            <person name="Wang Z."/>
        </authorList>
    </citation>
    <scope>NUCLEOTIDE SEQUENCE</scope>
    <source>
        <strain evidence="2">DSM 17978</strain>
    </source>
</reference>
<gene>
    <name evidence="2" type="ORF">NZD89_16070</name>
</gene>
<dbReference type="Gene3D" id="3.30.40.250">
    <property type="match status" value="1"/>
</dbReference>
<dbReference type="PANTHER" id="PTHR37809">
    <property type="entry name" value="RIBOSOMAL PROTEIN S12 METHYLTHIOTRANSFERASE ACCESSORY FACTOR YCAO"/>
    <property type="match status" value="1"/>
</dbReference>
<dbReference type="PROSITE" id="PS51664">
    <property type="entry name" value="YCAO"/>
    <property type="match status" value="1"/>
</dbReference>
<evidence type="ECO:0000313" key="2">
    <source>
        <dbReference type="EMBL" id="WAH39914.1"/>
    </source>
</evidence>
<dbReference type="Gene3D" id="3.40.50.720">
    <property type="entry name" value="NAD(P)-binding Rossmann-like Domain"/>
    <property type="match status" value="1"/>
</dbReference>
<dbReference type="InterPro" id="IPR003776">
    <property type="entry name" value="YcaO-like_dom"/>
</dbReference>
<dbReference type="InterPro" id="IPR027624">
    <property type="entry name" value="TOMM_cyclo_SagD"/>
</dbReference>
<name>A0ABY6ZCJ3_9BACL</name>
<dbReference type="Gene3D" id="3.30.1330.230">
    <property type="match status" value="1"/>
</dbReference>
<dbReference type="PANTHER" id="PTHR37809:SF1">
    <property type="entry name" value="RIBOSOMAL PROTEIN S12 METHYLTHIOTRANSFERASE ACCESSORY FACTOR YCAO"/>
    <property type="match status" value="1"/>
</dbReference>
<dbReference type="InterPro" id="IPR022291">
    <property type="entry name" value="Bacteriocin_synth_cyclodeHase"/>
</dbReference>
<evidence type="ECO:0000259" key="1">
    <source>
        <dbReference type="PROSITE" id="PS51664"/>
    </source>
</evidence>
<keyword evidence="3" id="KW-1185">Reference proteome</keyword>
<dbReference type="Proteomes" id="UP001164761">
    <property type="component" value="Chromosome"/>
</dbReference>
<feature type="domain" description="YcaO" evidence="1">
    <location>
        <begin position="271"/>
        <end position="662"/>
    </location>
</feature>
<sequence>MDVVIFHDGSTLGERIIHTWREKHRATVHVHVTGNCSFSDLESLHPKLVILASDTPSSNFEQTVLGKCRDLKLPVLPVLGRASTVLLGPLEVPGTPGCTMCLQLRWEHTVHRSRLKSIFQQQVGGTAESVHMPLMMSQDDLTTLAGLVVAELEQILLNAQKPPNCAGKAGVYSPAEHFEWVSVIPSHDCPRCSLLPDDHPALAQVQFESHLMSDVEELRVGTVDFDQLEQLYVHPKVGYISAVHELWNEDRYVRASAQIYTPTGTEHVGYGSGLTIVDAKRSAMLEVLERSCGFQAAKRRPVTFGNYSEFKDHAVHPSRFGLHGDELLQLSNHILEPFDEEKKYSWVWGYSTKSQTAVLVPEQIAYYGWTNDERRFIKESSNGCALGGTVEEAVLHGIFEVLERDGILNMWYARLPVPELRLDKNCPSRISKVVELLENEGYAIRLFNISHDLSVPAVFAVAERSRDGAYPKLVSGSSCHLNPYQAVYSALRELTVQVFHLQGTSETRRKQALSMLLNPANIQDILDHVVVGALPDAYPRWEFLLGRENRRPIQSVEEAYANPVQQFEIDSGDIRRVLDSVLDDVHNRGFDVLVVDQTSAEVAYGGLHAVKVLIPGMTPITFGYGFRRVRGLTRVFELPYRMGYSTHVLTENDLNEDCHPFS</sequence>
<evidence type="ECO:0000313" key="3">
    <source>
        <dbReference type="Proteomes" id="UP001164761"/>
    </source>
</evidence>
<organism evidence="2 3">
    <name type="scientific">Alicyclobacillus fastidiosus</name>
    <dbReference type="NCBI Taxonomy" id="392011"/>
    <lineage>
        <taxon>Bacteria</taxon>
        <taxon>Bacillati</taxon>
        <taxon>Bacillota</taxon>
        <taxon>Bacilli</taxon>
        <taxon>Bacillales</taxon>
        <taxon>Alicyclobacillaceae</taxon>
        <taxon>Alicyclobacillus</taxon>
    </lineage>
</organism>